<evidence type="ECO:0000259" key="10">
    <source>
        <dbReference type="Pfam" id="PF01909"/>
    </source>
</evidence>
<dbReference type="GO" id="GO:0046872">
    <property type="term" value="F:metal ion binding"/>
    <property type="evidence" value="ECO:0007669"/>
    <property type="project" value="UniProtKB-KW"/>
</dbReference>
<dbReference type="GO" id="GO:0016779">
    <property type="term" value="F:nucleotidyltransferase activity"/>
    <property type="evidence" value="ECO:0007669"/>
    <property type="project" value="UniProtKB-KW"/>
</dbReference>
<evidence type="ECO:0000256" key="2">
    <source>
        <dbReference type="ARBA" id="ARBA00022649"/>
    </source>
</evidence>
<evidence type="ECO:0000256" key="1">
    <source>
        <dbReference type="ARBA" id="ARBA00001946"/>
    </source>
</evidence>
<gene>
    <name evidence="11" type="ORF">ENN90_11390</name>
</gene>
<organism evidence="11">
    <name type="scientific">Mariniphaga anaerophila</name>
    <dbReference type="NCBI Taxonomy" id="1484053"/>
    <lineage>
        <taxon>Bacteria</taxon>
        <taxon>Pseudomonadati</taxon>
        <taxon>Bacteroidota</taxon>
        <taxon>Bacteroidia</taxon>
        <taxon>Marinilabiliales</taxon>
        <taxon>Prolixibacteraceae</taxon>
        <taxon>Mariniphaga</taxon>
    </lineage>
</organism>
<reference evidence="11" key="1">
    <citation type="journal article" date="2020" name="mSystems">
        <title>Genome- and Community-Level Interaction Insights into Carbon Utilization and Element Cycling Functions of Hydrothermarchaeota in Hydrothermal Sediment.</title>
        <authorList>
            <person name="Zhou Z."/>
            <person name="Liu Y."/>
            <person name="Xu W."/>
            <person name="Pan J."/>
            <person name="Luo Z.H."/>
            <person name="Li M."/>
        </authorList>
    </citation>
    <scope>NUCLEOTIDE SEQUENCE [LARGE SCALE GENOMIC DNA]</scope>
    <source>
        <strain evidence="11">SpSt-1217</strain>
    </source>
</reference>
<feature type="domain" description="Polymerase nucleotidyl transferase" evidence="10">
    <location>
        <begin position="11"/>
        <end position="96"/>
    </location>
</feature>
<dbReference type="GO" id="GO:0005524">
    <property type="term" value="F:ATP binding"/>
    <property type="evidence" value="ECO:0007669"/>
    <property type="project" value="UniProtKB-KW"/>
</dbReference>
<comment type="cofactor">
    <cofactor evidence="1">
        <name>Mg(2+)</name>
        <dbReference type="ChEBI" id="CHEBI:18420"/>
    </cofactor>
</comment>
<dbReference type="AlphaFoldDB" id="A0A831LRH2"/>
<dbReference type="PANTHER" id="PTHR33571">
    <property type="entry name" value="SSL8005 PROTEIN"/>
    <property type="match status" value="1"/>
</dbReference>
<evidence type="ECO:0000256" key="8">
    <source>
        <dbReference type="ARBA" id="ARBA00022842"/>
    </source>
</evidence>
<name>A0A831LRH2_9BACT</name>
<protein>
    <submittedName>
        <fullName evidence="11">Nucleotidyltransferase</fullName>
    </submittedName>
</protein>
<evidence type="ECO:0000256" key="7">
    <source>
        <dbReference type="ARBA" id="ARBA00022840"/>
    </source>
</evidence>
<dbReference type="CDD" id="cd05403">
    <property type="entry name" value="NT_KNTase_like"/>
    <property type="match status" value="1"/>
</dbReference>
<evidence type="ECO:0000256" key="9">
    <source>
        <dbReference type="ARBA" id="ARBA00038276"/>
    </source>
</evidence>
<keyword evidence="4" id="KW-0548">Nucleotidyltransferase</keyword>
<evidence type="ECO:0000256" key="4">
    <source>
        <dbReference type="ARBA" id="ARBA00022695"/>
    </source>
</evidence>
<evidence type="ECO:0000256" key="5">
    <source>
        <dbReference type="ARBA" id="ARBA00022723"/>
    </source>
</evidence>
<comment type="caution">
    <text evidence="11">The sequence shown here is derived from an EMBL/GenBank/DDBJ whole genome shotgun (WGS) entry which is preliminary data.</text>
</comment>
<dbReference type="EMBL" id="DSDK01000626">
    <property type="protein sequence ID" value="HDR52203.1"/>
    <property type="molecule type" value="Genomic_DNA"/>
</dbReference>
<evidence type="ECO:0000313" key="11">
    <source>
        <dbReference type="EMBL" id="HDR52203.1"/>
    </source>
</evidence>
<keyword evidence="3" id="KW-0808">Transferase</keyword>
<comment type="similarity">
    <text evidence="9">Belongs to the MntA antitoxin family.</text>
</comment>
<sequence length="107" mass="12612">MNLVEKNIEKINELCLEYKVSELYVFGSVLTGRFNKESDIDLLVDFDDMDLFNYADNYFDFKFALENILNRKVDLLEKKAIKNPYLKKSIDSSKKLIYGQRDKNLVV</sequence>
<keyword evidence="5" id="KW-0479">Metal-binding</keyword>
<keyword evidence="8" id="KW-0460">Magnesium</keyword>
<accession>A0A831LRH2</accession>
<proteinExistence type="inferred from homology"/>
<dbReference type="InterPro" id="IPR043519">
    <property type="entry name" value="NT_sf"/>
</dbReference>
<evidence type="ECO:0000256" key="6">
    <source>
        <dbReference type="ARBA" id="ARBA00022741"/>
    </source>
</evidence>
<keyword evidence="6" id="KW-0547">Nucleotide-binding</keyword>
<dbReference type="Proteomes" id="UP000886047">
    <property type="component" value="Unassembled WGS sequence"/>
</dbReference>
<dbReference type="SUPFAM" id="SSF81301">
    <property type="entry name" value="Nucleotidyltransferase"/>
    <property type="match status" value="1"/>
</dbReference>
<dbReference type="InterPro" id="IPR002934">
    <property type="entry name" value="Polymerase_NTP_transf_dom"/>
</dbReference>
<keyword evidence="2" id="KW-1277">Toxin-antitoxin system</keyword>
<dbReference type="Gene3D" id="3.30.460.10">
    <property type="entry name" value="Beta Polymerase, domain 2"/>
    <property type="match status" value="1"/>
</dbReference>
<evidence type="ECO:0000256" key="3">
    <source>
        <dbReference type="ARBA" id="ARBA00022679"/>
    </source>
</evidence>
<dbReference type="PANTHER" id="PTHR33571:SF12">
    <property type="entry name" value="BSL3053 PROTEIN"/>
    <property type="match status" value="1"/>
</dbReference>
<keyword evidence="7" id="KW-0067">ATP-binding</keyword>
<dbReference type="Pfam" id="PF01909">
    <property type="entry name" value="NTP_transf_2"/>
    <property type="match status" value="1"/>
</dbReference>
<dbReference type="InterPro" id="IPR052038">
    <property type="entry name" value="Type-VII_TA_antitoxin"/>
</dbReference>